<organism evidence="1 2">
    <name type="scientific">Nitrosomonas supralitoralis</name>
    <dbReference type="NCBI Taxonomy" id="2116706"/>
    <lineage>
        <taxon>Bacteria</taxon>
        <taxon>Pseudomonadati</taxon>
        <taxon>Pseudomonadota</taxon>
        <taxon>Betaproteobacteria</taxon>
        <taxon>Nitrosomonadales</taxon>
        <taxon>Nitrosomonadaceae</taxon>
        <taxon>Nitrosomonas</taxon>
    </lineage>
</organism>
<evidence type="ECO:0000313" key="2">
    <source>
        <dbReference type="Proteomes" id="UP000241912"/>
    </source>
</evidence>
<evidence type="ECO:0000313" key="1">
    <source>
        <dbReference type="EMBL" id="PSJ18359.1"/>
    </source>
</evidence>
<comment type="caution">
    <text evidence="1">The sequence shown here is derived from an EMBL/GenBank/DDBJ whole genome shotgun (WGS) entry which is preliminary data.</text>
</comment>
<keyword evidence="2" id="KW-1185">Reference proteome</keyword>
<dbReference type="Pfam" id="PF14070">
    <property type="entry name" value="YjfB_motility"/>
    <property type="match status" value="1"/>
</dbReference>
<accession>A0A2P7NY48</accession>
<name>A0A2P7NY48_9PROT</name>
<dbReference type="OrthoDB" id="8548265at2"/>
<reference evidence="1 2" key="1">
    <citation type="submission" date="2018-03" db="EMBL/GenBank/DDBJ databases">
        <title>Draft genome of Nitrosomonas supralitoralis APG5.</title>
        <authorList>
            <person name="Urakawa H."/>
            <person name="Lopez J.V."/>
        </authorList>
    </citation>
    <scope>NUCLEOTIDE SEQUENCE [LARGE SCALE GENOMIC DNA]</scope>
    <source>
        <strain evidence="1 2">APG5</strain>
    </source>
</reference>
<dbReference type="EMBL" id="PXXU01000006">
    <property type="protein sequence ID" value="PSJ18359.1"/>
    <property type="molecule type" value="Genomic_DNA"/>
</dbReference>
<proteinExistence type="predicted"/>
<dbReference type="Proteomes" id="UP000241912">
    <property type="component" value="Unassembled WGS sequence"/>
</dbReference>
<dbReference type="RefSeq" id="WP_106705820.1">
    <property type="nucleotide sequence ID" value="NZ_PXXU01000006.1"/>
</dbReference>
<dbReference type="InterPro" id="IPR025906">
    <property type="entry name" value="YjfB_motility"/>
</dbReference>
<gene>
    <name evidence="1" type="ORF">C7H79_03020</name>
</gene>
<protein>
    <submittedName>
        <fullName evidence="1">Putative motility protein</fullName>
    </submittedName>
</protein>
<sequence length="67" mass="6957">MDITGIAKIATEMADFGTKQTVGIAVLKKTIEINAAGALALIEAIPDITQLAQNLPAHLGRNINTTA</sequence>
<dbReference type="AlphaFoldDB" id="A0A2P7NY48"/>